<proteinExistence type="predicted"/>
<dbReference type="InterPro" id="IPR052936">
    <property type="entry name" value="Jasmonate_Hydroxylase-like"/>
</dbReference>
<keyword evidence="3" id="KW-1185">Reference proteome</keyword>
<evidence type="ECO:0000313" key="3">
    <source>
        <dbReference type="Proteomes" id="UP000298347"/>
    </source>
</evidence>
<dbReference type="InterPro" id="IPR007138">
    <property type="entry name" value="ABM_dom"/>
</dbReference>
<protein>
    <submittedName>
        <fullName evidence="2">Antibiotic biosynthesis monooxygenase</fullName>
    </submittedName>
</protein>
<dbReference type="Pfam" id="PF03992">
    <property type="entry name" value="ABM"/>
    <property type="match status" value="1"/>
</dbReference>
<sequence>MPIAKTPEPPYYAVIFTSRRTEEDNKSYSETADLMDQLASVQKGFLGVESTRDNEGFGITVSYWDTLESIKLWKENTDHRMAQKNGRSNWYSAYSVRVCKVERAYFFDK</sequence>
<name>A0A4Z0GP04_9BACL</name>
<dbReference type="PANTHER" id="PTHR37811">
    <property type="entry name" value="BLL5343 PROTEIN"/>
    <property type="match status" value="1"/>
</dbReference>
<dbReference type="GO" id="GO:0004497">
    <property type="term" value="F:monooxygenase activity"/>
    <property type="evidence" value="ECO:0007669"/>
    <property type="project" value="UniProtKB-KW"/>
</dbReference>
<dbReference type="InterPro" id="IPR011008">
    <property type="entry name" value="Dimeric_a/b-barrel"/>
</dbReference>
<gene>
    <name evidence="2" type="ORF">E4665_06190</name>
</gene>
<keyword evidence="2" id="KW-0503">Monooxygenase</keyword>
<feature type="domain" description="ABM" evidence="1">
    <location>
        <begin position="19"/>
        <end position="84"/>
    </location>
</feature>
<dbReference type="Proteomes" id="UP000298347">
    <property type="component" value="Unassembled WGS sequence"/>
</dbReference>
<comment type="caution">
    <text evidence="2">The sequence shown here is derived from an EMBL/GenBank/DDBJ whole genome shotgun (WGS) entry which is preliminary data.</text>
</comment>
<dbReference type="SUPFAM" id="SSF54909">
    <property type="entry name" value="Dimeric alpha+beta barrel"/>
    <property type="match status" value="1"/>
</dbReference>
<dbReference type="PANTHER" id="PTHR37811:SF2">
    <property type="entry name" value="ABM DOMAIN-CONTAINING PROTEIN"/>
    <property type="match status" value="1"/>
</dbReference>
<dbReference type="AlphaFoldDB" id="A0A4Z0GP04"/>
<keyword evidence="2" id="KW-0560">Oxidoreductase</keyword>
<evidence type="ECO:0000259" key="1">
    <source>
        <dbReference type="Pfam" id="PF03992"/>
    </source>
</evidence>
<organism evidence="2 3">
    <name type="scientific">Sporolactobacillus shoreae</name>
    <dbReference type="NCBI Taxonomy" id="1465501"/>
    <lineage>
        <taxon>Bacteria</taxon>
        <taxon>Bacillati</taxon>
        <taxon>Bacillota</taxon>
        <taxon>Bacilli</taxon>
        <taxon>Bacillales</taxon>
        <taxon>Sporolactobacillaceae</taxon>
        <taxon>Sporolactobacillus</taxon>
    </lineage>
</organism>
<evidence type="ECO:0000313" key="2">
    <source>
        <dbReference type="EMBL" id="TGA98913.1"/>
    </source>
</evidence>
<dbReference type="EMBL" id="SRJD01000005">
    <property type="protein sequence ID" value="TGA98913.1"/>
    <property type="molecule type" value="Genomic_DNA"/>
</dbReference>
<reference evidence="2 3" key="1">
    <citation type="journal article" date="2015" name="Int. J. Syst. Evol. Microbiol.">
        <title>Sporolactobacillus shoreae sp. nov. and Sporolactobacillus spathodeae sp. nov., two spore-forming lactic acid bacteria isolated from tree barks in Thailand.</title>
        <authorList>
            <person name="Thamacharoensuk T."/>
            <person name="Kitahara M."/>
            <person name="Ohkuma M."/>
            <person name="Thongchul N."/>
            <person name="Tanasupawat S."/>
        </authorList>
    </citation>
    <scope>NUCLEOTIDE SEQUENCE [LARGE SCALE GENOMIC DNA]</scope>
    <source>
        <strain evidence="2 3">BK92</strain>
    </source>
</reference>
<dbReference type="Gene3D" id="3.30.70.100">
    <property type="match status" value="1"/>
</dbReference>
<accession>A0A4Z0GP04</accession>
<dbReference type="OrthoDB" id="9798439at2"/>
<dbReference type="RefSeq" id="WP_135347933.1">
    <property type="nucleotide sequence ID" value="NZ_SRJD01000005.1"/>
</dbReference>